<reference evidence="1 2" key="1">
    <citation type="submission" date="2016-10" db="EMBL/GenBank/DDBJ databases">
        <authorList>
            <person name="de Groot N.N."/>
        </authorList>
    </citation>
    <scope>NUCLEOTIDE SEQUENCE [LARGE SCALE GENOMIC DNA]</scope>
    <source>
        <strain evidence="1 2">DSM 12130</strain>
    </source>
</reference>
<evidence type="ECO:0008006" key="3">
    <source>
        <dbReference type="Google" id="ProtNLM"/>
    </source>
</evidence>
<dbReference type="EMBL" id="FNJI01000006">
    <property type="protein sequence ID" value="SDO84017.1"/>
    <property type="molecule type" value="Genomic_DNA"/>
</dbReference>
<protein>
    <recommendedName>
        <fullName evidence="3">Aspartate kinase</fullName>
    </recommendedName>
</protein>
<dbReference type="STRING" id="91360.SAMN05660330_01190"/>
<organism evidence="1 2">
    <name type="scientific">Desulforhopalus singaporensis</name>
    <dbReference type="NCBI Taxonomy" id="91360"/>
    <lineage>
        <taxon>Bacteria</taxon>
        <taxon>Pseudomonadati</taxon>
        <taxon>Thermodesulfobacteriota</taxon>
        <taxon>Desulfobulbia</taxon>
        <taxon>Desulfobulbales</taxon>
        <taxon>Desulfocapsaceae</taxon>
        <taxon>Desulforhopalus</taxon>
    </lineage>
</organism>
<name>A0A1H0MUD5_9BACT</name>
<dbReference type="InterPro" id="IPR045865">
    <property type="entry name" value="ACT-like_dom_sf"/>
</dbReference>
<sequence>MDITEKTHIGGIKFSQELVQFSVRRTDLSDPPAEKILTRLAEKNINIPFLCSDSVTDKTTTHFCVDHSDAGQVDQIITLLPYSAKNITTIRGIGLLTLFPHRNSLGLLGRIINTLARHDLAVYTCVTSISALAFTTDFNQLDCIVEKLLDVIELPQNHAPFRQEFQLKQPPR</sequence>
<dbReference type="Gene3D" id="3.30.2130.10">
    <property type="entry name" value="VC0802-like"/>
    <property type="match status" value="1"/>
</dbReference>
<dbReference type="AlphaFoldDB" id="A0A1H0MUD5"/>
<gene>
    <name evidence="1" type="ORF">SAMN05660330_01190</name>
</gene>
<evidence type="ECO:0000313" key="2">
    <source>
        <dbReference type="Proteomes" id="UP000199073"/>
    </source>
</evidence>
<evidence type="ECO:0000313" key="1">
    <source>
        <dbReference type="EMBL" id="SDO84017.1"/>
    </source>
</evidence>
<dbReference type="SUPFAM" id="SSF55021">
    <property type="entry name" value="ACT-like"/>
    <property type="match status" value="1"/>
</dbReference>
<keyword evidence="2" id="KW-1185">Reference proteome</keyword>
<accession>A0A1H0MUD5</accession>
<dbReference type="Proteomes" id="UP000199073">
    <property type="component" value="Unassembled WGS sequence"/>
</dbReference>
<proteinExistence type="predicted"/>